<dbReference type="GO" id="GO:0042128">
    <property type="term" value="P:nitrate assimilation"/>
    <property type="evidence" value="ECO:0007669"/>
    <property type="project" value="UniProtKB-KW"/>
</dbReference>
<evidence type="ECO:0000256" key="6">
    <source>
        <dbReference type="ARBA" id="ARBA00023136"/>
    </source>
</evidence>
<dbReference type="GO" id="GO:0015112">
    <property type="term" value="F:nitrate transmembrane transporter activity"/>
    <property type="evidence" value="ECO:0007669"/>
    <property type="project" value="InterPro"/>
</dbReference>
<feature type="transmembrane region" description="Helical" evidence="7">
    <location>
        <begin position="238"/>
        <end position="263"/>
    </location>
</feature>
<protein>
    <submittedName>
        <fullName evidence="9">NNP family nitrate/nitrite transporter-like MFS transporter</fullName>
    </submittedName>
</protein>
<evidence type="ECO:0000313" key="10">
    <source>
        <dbReference type="Proteomes" id="UP000569329"/>
    </source>
</evidence>
<keyword evidence="5" id="KW-0534">Nitrate assimilation</keyword>
<name>A0A839DV48_9PSEU</name>
<dbReference type="Gene3D" id="1.20.1250.20">
    <property type="entry name" value="MFS general substrate transporter like domains"/>
    <property type="match status" value="1"/>
</dbReference>
<organism evidence="9 10">
    <name type="scientific">Halosaccharopolyspora lacisalsi</name>
    <dbReference type="NCBI Taxonomy" id="1000566"/>
    <lineage>
        <taxon>Bacteria</taxon>
        <taxon>Bacillati</taxon>
        <taxon>Actinomycetota</taxon>
        <taxon>Actinomycetes</taxon>
        <taxon>Pseudonocardiales</taxon>
        <taxon>Pseudonocardiaceae</taxon>
        <taxon>Halosaccharopolyspora</taxon>
    </lineage>
</organism>
<reference evidence="9 10" key="1">
    <citation type="submission" date="2020-07" db="EMBL/GenBank/DDBJ databases">
        <title>Sequencing the genomes of 1000 actinobacteria strains.</title>
        <authorList>
            <person name="Klenk H.-P."/>
        </authorList>
    </citation>
    <scope>NUCLEOTIDE SEQUENCE [LARGE SCALE GENOMIC DNA]</scope>
    <source>
        <strain evidence="9 10">DSM 45975</strain>
    </source>
</reference>
<keyword evidence="3 7" id="KW-0812">Transmembrane</keyword>
<accession>A0A839DV48</accession>
<evidence type="ECO:0000259" key="8">
    <source>
        <dbReference type="PROSITE" id="PS50850"/>
    </source>
</evidence>
<dbReference type="Proteomes" id="UP000569329">
    <property type="component" value="Unassembled WGS sequence"/>
</dbReference>
<dbReference type="SUPFAM" id="SSF103473">
    <property type="entry name" value="MFS general substrate transporter"/>
    <property type="match status" value="1"/>
</dbReference>
<keyword evidence="4 7" id="KW-1133">Transmembrane helix</keyword>
<comment type="subcellular location">
    <subcellularLocation>
        <location evidence="1">Cell membrane</location>
        <topology evidence="1">Multi-pass membrane protein</topology>
    </subcellularLocation>
</comment>
<dbReference type="PROSITE" id="PS50850">
    <property type="entry name" value="MFS"/>
    <property type="match status" value="1"/>
</dbReference>
<evidence type="ECO:0000256" key="5">
    <source>
        <dbReference type="ARBA" id="ARBA00023063"/>
    </source>
</evidence>
<dbReference type="Pfam" id="PF07690">
    <property type="entry name" value="MFS_1"/>
    <property type="match status" value="1"/>
</dbReference>
<feature type="transmembrane region" description="Helical" evidence="7">
    <location>
        <begin position="197"/>
        <end position="217"/>
    </location>
</feature>
<feature type="transmembrane region" description="Helical" evidence="7">
    <location>
        <begin position="305"/>
        <end position="322"/>
    </location>
</feature>
<feature type="transmembrane region" description="Helical" evidence="7">
    <location>
        <begin position="102"/>
        <end position="122"/>
    </location>
</feature>
<comment type="similarity">
    <text evidence="2">Belongs to the major facilitator superfamily. Nitrate/nitrite porter (TC 2.A.1.8) family.</text>
</comment>
<dbReference type="PANTHER" id="PTHR23515">
    <property type="entry name" value="HIGH-AFFINITY NITRATE TRANSPORTER 2.3"/>
    <property type="match status" value="1"/>
</dbReference>
<evidence type="ECO:0000313" key="9">
    <source>
        <dbReference type="EMBL" id="MBA8825364.1"/>
    </source>
</evidence>
<proteinExistence type="inferred from homology"/>
<comment type="caution">
    <text evidence="9">The sequence shown here is derived from an EMBL/GenBank/DDBJ whole genome shotgun (WGS) entry which is preliminary data.</text>
</comment>
<dbReference type="RefSeq" id="WP_182544558.1">
    <property type="nucleotide sequence ID" value="NZ_JACGWZ010000003.1"/>
</dbReference>
<dbReference type="InterPro" id="IPR044772">
    <property type="entry name" value="NO3_transporter"/>
</dbReference>
<dbReference type="InterPro" id="IPR036259">
    <property type="entry name" value="MFS_trans_sf"/>
</dbReference>
<feature type="transmembrane region" description="Helical" evidence="7">
    <location>
        <begin position="35"/>
        <end position="59"/>
    </location>
</feature>
<dbReference type="GO" id="GO:0005886">
    <property type="term" value="C:plasma membrane"/>
    <property type="evidence" value="ECO:0007669"/>
    <property type="project" value="UniProtKB-SubCell"/>
</dbReference>
<keyword evidence="6 7" id="KW-0472">Membrane</keyword>
<dbReference type="InterPro" id="IPR020846">
    <property type="entry name" value="MFS_dom"/>
</dbReference>
<sequence>MTTTSTPPARWIEGWDPEDEAFWQRSGRRIARRNLLCSVFSEHIGFSVWSIWSVMVLFMSPDIGLPFSASQKFLLVMTPTLVGAVLRLPYSAAVTRFGGRRWTVFSSAVLLVPTLLACYFVRQPGTPLWVFVLIGAFAGLGGGNFGSSMTNVTALFPQRHQGWALGLNAGGGNIAVAVIQLVGLLVIATVGNTHPSLVAAIYLPLIVLAALAAAQWMDDVDAVGARHGGLREAASNPHTWWTSLLYVGTFGSFIGYGFAFGLVLQTEFDFSPLRAASYTFLGPLLGSLARPLGGWLADRWGGARVTLVSFLLMVVGTGMLLVASAGDAFPLFLVAFSALFVLAGVGNGSTYKMIPAIAAEWVGATGRGSGNSFTRARRLSGGMLGITGAVGALGGVFINLVFRDSYGDPAGSGVPAFVTFIGFYLVCVVVTWVVYLRPASWGKRDV</sequence>
<dbReference type="EMBL" id="JACGWZ010000003">
    <property type="protein sequence ID" value="MBA8825364.1"/>
    <property type="molecule type" value="Genomic_DNA"/>
</dbReference>
<feature type="transmembrane region" description="Helical" evidence="7">
    <location>
        <begin position="71"/>
        <end position="90"/>
    </location>
</feature>
<evidence type="ECO:0000256" key="7">
    <source>
        <dbReference type="SAM" id="Phobius"/>
    </source>
</evidence>
<feature type="transmembrane region" description="Helical" evidence="7">
    <location>
        <begin position="414"/>
        <end position="436"/>
    </location>
</feature>
<evidence type="ECO:0000256" key="3">
    <source>
        <dbReference type="ARBA" id="ARBA00022692"/>
    </source>
</evidence>
<dbReference type="CDD" id="cd17341">
    <property type="entry name" value="MFS_NRT2_like"/>
    <property type="match status" value="1"/>
</dbReference>
<keyword evidence="10" id="KW-1185">Reference proteome</keyword>
<evidence type="ECO:0000256" key="2">
    <source>
        <dbReference type="ARBA" id="ARBA00008432"/>
    </source>
</evidence>
<feature type="transmembrane region" description="Helical" evidence="7">
    <location>
        <begin position="382"/>
        <end position="402"/>
    </location>
</feature>
<gene>
    <name evidence="9" type="ORF">FHX42_002715</name>
</gene>
<dbReference type="AlphaFoldDB" id="A0A839DV48"/>
<feature type="transmembrane region" description="Helical" evidence="7">
    <location>
        <begin position="275"/>
        <end position="293"/>
    </location>
</feature>
<evidence type="ECO:0000256" key="4">
    <source>
        <dbReference type="ARBA" id="ARBA00022989"/>
    </source>
</evidence>
<feature type="transmembrane region" description="Helical" evidence="7">
    <location>
        <begin position="167"/>
        <end position="191"/>
    </location>
</feature>
<dbReference type="InterPro" id="IPR011701">
    <property type="entry name" value="MFS"/>
</dbReference>
<evidence type="ECO:0000256" key="1">
    <source>
        <dbReference type="ARBA" id="ARBA00004651"/>
    </source>
</evidence>
<feature type="domain" description="Major facilitator superfamily (MFS) profile" evidence="8">
    <location>
        <begin position="205"/>
        <end position="446"/>
    </location>
</feature>
<feature type="transmembrane region" description="Helical" evidence="7">
    <location>
        <begin position="328"/>
        <end position="345"/>
    </location>
</feature>
<feature type="transmembrane region" description="Helical" evidence="7">
    <location>
        <begin position="128"/>
        <end position="146"/>
    </location>
</feature>